<comment type="caution">
    <text evidence="2">The sequence shown here is derived from an EMBL/GenBank/DDBJ whole genome shotgun (WGS) entry which is preliminary data.</text>
</comment>
<gene>
    <name evidence="2" type="ORF">G8N70_003105</name>
</gene>
<sequence length="135" mass="14751">MNLPRLISTTLAFIVWPAFAADIHVFTDLAHPVHSVPPGVTVVELDAGERLENELSAGLPADPAQAARLVQRRLEREGSTLQHRLATAYQGVTKAWVLGVSKIPAVVVDHRYVIYGEPDVGLALTSITRYRKAHP</sequence>
<dbReference type="InterPro" id="IPR011090">
    <property type="entry name" value="Integr_conj_element_PFL4709"/>
</dbReference>
<name>A0A744CBL0_SALER</name>
<evidence type="ECO:0000313" key="2">
    <source>
        <dbReference type="EMBL" id="HAF2412776.1"/>
    </source>
</evidence>
<dbReference type="EMBL" id="DAAUQJ010000006">
    <property type="protein sequence ID" value="HAF2412776.1"/>
    <property type="molecule type" value="Genomic_DNA"/>
</dbReference>
<reference evidence="2" key="2">
    <citation type="submission" date="2020-02" db="EMBL/GenBank/DDBJ databases">
        <authorList>
            <consortium name="NCBI Pathogen Detection Project"/>
        </authorList>
    </citation>
    <scope>NUCLEOTIDE SEQUENCE</scope>
    <source>
        <strain evidence="2">MA.CCC_P4</strain>
    </source>
</reference>
<feature type="signal peptide" evidence="1">
    <location>
        <begin position="1"/>
        <end position="20"/>
    </location>
</feature>
<accession>A0A744CBL0</accession>
<dbReference type="Pfam" id="PF07511">
    <property type="entry name" value="DUF1525"/>
    <property type="match status" value="1"/>
</dbReference>
<organism evidence="2">
    <name type="scientific">Salmonella enterica</name>
    <name type="common">Salmonella choleraesuis</name>
    <dbReference type="NCBI Taxonomy" id="28901"/>
    <lineage>
        <taxon>Bacteria</taxon>
        <taxon>Pseudomonadati</taxon>
        <taxon>Pseudomonadota</taxon>
        <taxon>Gammaproteobacteria</taxon>
        <taxon>Enterobacterales</taxon>
        <taxon>Enterobacteriaceae</taxon>
        <taxon>Salmonella</taxon>
    </lineage>
</organism>
<proteinExistence type="predicted"/>
<evidence type="ECO:0000256" key="1">
    <source>
        <dbReference type="SAM" id="SignalP"/>
    </source>
</evidence>
<dbReference type="AlphaFoldDB" id="A0A744CBL0"/>
<keyword evidence="1" id="KW-0732">Signal</keyword>
<reference evidence="2" key="1">
    <citation type="journal article" date="2018" name="Genome Biol.">
        <title>SKESA: strategic k-mer extension for scrupulous assemblies.</title>
        <authorList>
            <person name="Souvorov A."/>
            <person name="Agarwala R."/>
            <person name="Lipman D.J."/>
        </authorList>
    </citation>
    <scope>NUCLEOTIDE SEQUENCE</scope>
    <source>
        <strain evidence="2">MA.CCC_P4</strain>
    </source>
</reference>
<dbReference type="NCBIfam" id="TIGR03757">
    <property type="entry name" value="conj_TIGR03757"/>
    <property type="match status" value="1"/>
</dbReference>
<feature type="chain" id="PRO_5028289364" evidence="1">
    <location>
        <begin position="21"/>
        <end position="135"/>
    </location>
</feature>
<protein>
    <submittedName>
        <fullName evidence="2">TIGR03757 family integrating conjugative element protein</fullName>
    </submittedName>
</protein>